<dbReference type="Proteomes" id="UP000499080">
    <property type="component" value="Unassembled WGS sequence"/>
</dbReference>
<protein>
    <submittedName>
        <fullName evidence="2">Uncharacterized protein</fullName>
    </submittedName>
</protein>
<gene>
    <name evidence="2" type="ORF">AVEN_156789_1</name>
</gene>
<evidence type="ECO:0000313" key="2">
    <source>
        <dbReference type="EMBL" id="GBN68820.1"/>
    </source>
</evidence>
<sequence length="104" mass="12310">MNADRQTDRLPVDGFCPKFDRNLQMMCKDHIPNFITLSSNSYRVDRQTDIIPKLRFLDLVDRKYEKDLTCERYRDRYPAPPPNCRVDKVSVDNQLDASNEDKAR</sequence>
<organism evidence="2 3">
    <name type="scientific">Araneus ventricosus</name>
    <name type="common">Orbweaver spider</name>
    <name type="synonym">Epeira ventricosa</name>
    <dbReference type="NCBI Taxonomy" id="182803"/>
    <lineage>
        <taxon>Eukaryota</taxon>
        <taxon>Metazoa</taxon>
        <taxon>Ecdysozoa</taxon>
        <taxon>Arthropoda</taxon>
        <taxon>Chelicerata</taxon>
        <taxon>Arachnida</taxon>
        <taxon>Araneae</taxon>
        <taxon>Araneomorphae</taxon>
        <taxon>Entelegynae</taxon>
        <taxon>Araneoidea</taxon>
        <taxon>Araneidae</taxon>
        <taxon>Araneus</taxon>
    </lineage>
</organism>
<dbReference type="AlphaFoldDB" id="A0A4Y2R038"/>
<comment type="caution">
    <text evidence="2">The sequence shown here is derived from an EMBL/GenBank/DDBJ whole genome shotgun (WGS) entry which is preliminary data.</text>
</comment>
<accession>A0A4Y2R038</accession>
<dbReference type="EMBL" id="BGPR01015329">
    <property type="protein sequence ID" value="GBN68820.1"/>
    <property type="molecule type" value="Genomic_DNA"/>
</dbReference>
<name>A0A4Y2R038_ARAVE</name>
<feature type="region of interest" description="Disordered" evidence="1">
    <location>
        <begin position="77"/>
        <end position="104"/>
    </location>
</feature>
<evidence type="ECO:0000313" key="3">
    <source>
        <dbReference type="Proteomes" id="UP000499080"/>
    </source>
</evidence>
<proteinExistence type="predicted"/>
<keyword evidence="3" id="KW-1185">Reference proteome</keyword>
<evidence type="ECO:0000256" key="1">
    <source>
        <dbReference type="SAM" id="MobiDB-lite"/>
    </source>
</evidence>
<reference evidence="2 3" key="1">
    <citation type="journal article" date="2019" name="Sci. Rep.">
        <title>Orb-weaving spider Araneus ventricosus genome elucidates the spidroin gene catalogue.</title>
        <authorList>
            <person name="Kono N."/>
            <person name="Nakamura H."/>
            <person name="Ohtoshi R."/>
            <person name="Moran D.A.P."/>
            <person name="Shinohara A."/>
            <person name="Yoshida Y."/>
            <person name="Fujiwara M."/>
            <person name="Mori M."/>
            <person name="Tomita M."/>
            <person name="Arakawa K."/>
        </authorList>
    </citation>
    <scope>NUCLEOTIDE SEQUENCE [LARGE SCALE GENOMIC DNA]</scope>
</reference>